<feature type="domain" description="G-protein coupled receptors family 1 profile" evidence="18">
    <location>
        <begin position="59"/>
        <end position="277"/>
    </location>
</feature>
<keyword evidence="5 17" id="KW-1133">Transmembrane helix</keyword>
<evidence type="ECO:0000256" key="9">
    <source>
        <dbReference type="ARBA" id="ARBA00023170"/>
    </source>
</evidence>
<keyword evidence="9 15" id="KW-0675">Receptor</keyword>
<dbReference type="Pfam" id="PF00001">
    <property type="entry name" value="7tm_1"/>
    <property type="match status" value="1"/>
</dbReference>
<feature type="transmembrane region" description="Helical" evidence="17">
    <location>
        <begin position="214"/>
        <end position="237"/>
    </location>
</feature>
<dbReference type="PRINTS" id="PR01417">
    <property type="entry name" value="GHSRECEPTOR"/>
</dbReference>
<dbReference type="InterPro" id="IPR003905">
    <property type="entry name" value="GHS-R/MTLR"/>
</dbReference>
<dbReference type="InterPro" id="IPR000276">
    <property type="entry name" value="GPCR_Rhodpsn"/>
</dbReference>
<proteinExistence type="inferred from homology"/>
<evidence type="ECO:0000256" key="17">
    <source>
        <dbReference type="SAM" id="Phobius"/>
    </source>
</evidence>
<feature type="transmembrane region" description="Helical" evidence="17">
    <location>
        <begin position="117"/>
        <end position="138"/>
    </location>
</feature>
<feature type="transmembrane region" description="Helical" evidence="17">
    <location>
        <begin position="36"/>
        <end position="69"/>
    </location>
</feature>
<evidence type="ECO:0000256" key="4">
    <source>
        <dbReference type="ARBA" id="ARBA00022692"/>
    </source>
</evidence>
<keyword evidence="4 15" id="KW-0812">Transmembrane</keyword>
<dbReference type="GO" id="GO:0004930">
    <property type="term" value="F:G protein-coupled receptor activity"/>
    <property type="evidence" value="ECO:0007669"/>
    <property type="project" value="UniProtKB-KW"/>
</dbReference>
<evidence type="ECO:0000256" key="10">
    <source>
        <dbReference type="ARBA" id="ARBA00023180"/>
    </source>
</evidence>
<evidence type="ECO:0000259" key="18">
    <source>
        <dbReference type="PROSITE" id="PS50262"/>
    </source>
</evidence>
<evidence type="ECO:0000256" key="16">
    <source>
        <dbReference type="SAM" id="MobiDB-lite"/>
    </source>
</evidence>
<evidence type="ECO:0000256" key="13">
    <source>
        <dbReference type="ARBA" id="ARBA00033151"/>
    </source>
</evidence>
<evidence type="ECO:0000256" key="1">
    <source>
        <dbReference type="ARBA" id="ARBA00004651"/>
    </source>
</evidence>
<feature type="transmembrane region" description="Helical" evidence="17">
    <location>
        <begin position="78"/>
        <end position="97"/>
    </location>
</feature>
<evidence type="ECO:0000256" key="2">
    <source>
        <dbReference type="ARBA" id="ARBA00018726"/>
    </source>
</evidence>
<evidence type="ECO:0000256" key="6">
    <source>
        <dbReference type="ARBA" id="ARBA00023040"/>
    </source>
</evidence>
<dbReference type="PANTHER" id="PTHR24243:SF7">
    <property type="entry name" value="GROWTH HORMONE SECRETAGOGUE RECEPTOR TYPE 1"/>
    <property type="match status" value="1"/>
</dbReference>
<evidence type="ECO:0000313" key="19">
    <source>
        <dbReference type="EMBL" id="AZM68777.1"/>
    </source>
</evidence>
<dbReference type="AlphaFoldDB" id="A0A3Q8VP62"/>
<feature type="region of interest" description="Disordered" evidence="16">
    <location>
        <begin position="661"/>
        <end position="681"/>
    </location>
</feature>
<evidence type="ECO:0000256" key="12">
    <source>
        <dbReference type="ARBA" id="ARBA00032291"/>
    </source>
</evidence>
<feature type="transmembrane region" description="Helical" evidence="17">
    <location>
        <begin position="639"/>
        <end position="659"/>
    </location>
</feature>
<sequence>MDLVELGSGCEDENCGLASGFLEDCSNQECQWEEPMFGLIELVCVTVIYIPLMLFGLLGNILTILVVWLRPHMRSSTYLYLSSMAVSDLLILLLLPLDLYKLWRPRPWPLGDLACKLTMFLSECCTFCTILHITFLSLERYLAVCWPITAKTLVTRRRTRALIGCLWLGAAVSAAPVLIMVGVEEVGGEELGLEIDKRECRCTHYAVSSGLLSAMMILSNLYFLVPLCILGLVYSLIGRTLCLRPQSSRRDQSHRHTVKMLGVIVLAFVLCWLPFHVGRTIFSLSLGTGTDRQEAHLEINAPSDSTDRDINVHAVTEPTGRSDLDFETPSKTGKMTQTEREEIFWDICAKVKLNTHADVHTTTHNDTHKMTQVITQLSHSRTDTSTNTDRPGYKNSHALSSMQNRTPICRNSQNNPPNHTLPASGTDIQRTQTQTTHAVTPTDLYDGNTHNETLFNNTHTHPDTHLYFLYYLSQYFNLVSSVLFYLSAAVNPLLYNLMSARYRHAVHGLMHTRSHTQSHRLRTLTARHSTTTFSLRERESNIKPGLIVSEQPFPVILDAEMGINCSTSPKTIDCLYDTASHAGLVPDASLDTSLASLLSLNSSWALEQQYSTLQRGMTRQQRFSFNRDLRTLSSGNTTVSYGGVGVVALALSVLFEMLAHHQTSRSPEDRPPPPDPIRRMFGADSGSDISSIASEFLKQIPGAANDQDKMAALLESYERKLRSELMDFYGRMVSLERSALSSAGVKQWTNGAALHVHTFLHWKRLTDPSAGEVLSLDYLHRVDPLLKTYREYLLKTVQVFPALSPGPSGLLVVEPLRNVSHGVHHRVCERRAIQRTLVERFLSYQHLQRGKEFFQSSHKHHDALMAQLGDFQLSML</sequence>
<dbReference type="SUPFAM" id="SSF81321">
    <property type="entry name" value="Family A G protein-coupled receptor-like"/>
    <property type="match status" value="2"/>
</dbReference>
<reference evidence="19" key="1">
    <citation type="submission" date="2018-03" db="EMBL/GenBank/DDBJ databases">
        <authorList>
            <person name="Zhou Y.Y."/>
        </authorList>
    </citation>
    <scope>NUCLEOTIDE SEQUENCE</scope>
</reference>
<organism evidence="19">
    <name type="scientific">Lateolabrax maculatus</name>
    <name type="common">Spotted sea bass</name>
    <dbReference type="NCBI Taxonomy" id="315492"/>
    <lineage>
        <taxon>Eukaryota</taxon>
        <taxon>Metazoa</taxon>
        <taxon>Chordata</taxon>
        <taxon>Craniata</taxon>
        <taxon>Vertebrata</taxon>
        <taxon>Euteleostomi</taxon>
        <taxon>Actinopterygii</taxon>
        <taxon>Neopterygii</taxon>
        <taxon>Teleostei</taxon>
        <taxon>Neoteleostei</taxon>
        <taxon>Acanthomorphata</taxon>
        <taxon>Eupercaria</taxon>
        <taxon>Acropomatiformes</taxon>
        <taxon>Lateolabracidae</taxon>
        <taxon>Lateolabrax</taxon>
    </lineage>
</organism>
<keyword evidence="10" id="KW-0325">Glycoprotein</keyword>
<feature type="compositionally biased region" description="Basic and acidic residues" evidence="16">
    <location>
        <begin position="666"/>
        <end position="678"/>
    </location>
</feature>
<feature type="transmembrane region" description="Helical" evidence="17">
    <location>
        <begin position="475"/>
        <end position="495"/>
    </location>
</feature>
<dbReference type="PANTHER" id="PTHR24243">
    <property type="entry name" value="G-PROTEIN COUPLED RECEPTOR"/>
    <property type="match status" value="1"/>
</dbReference>
<evidence type="ECO:0000256" key="7">
    <source>
        <dbReference type="ARBA" id="ARBA00023136"/>
    </source>
</evidence>
<keyword evidence="3" id="KW-1003">Cell membrane</keyword>
<feature type="transmembrane region" description="Helical" evidence="17">
    <location>
        <begin position="159"/>
        <end position="183"/>
    </location>
</feature>
<evidence type="ECO:0000256" key="14">
    <source>
        <dbReference type="ARBA" id="ARBA00056988"/>
    </source>
</evidence>
<evidence type="ECO:0000256" key="15">
    <source>
        <dbReference type="RuleBase" id="RU000688"/>
    </source>
</evidence>
<dbReference type="InterPro" id="IPR017452">
    <property type="entry name" value="GPCR_Rhodpsn_7TM"/>
</dbReference>
<evidence type="ECO:0000256" key="3">
    <source>
        <dbReference type="ARBA" id="ARBA00022475"/>
    </source>
</evidence>
<keyword evidence="7 17" id="KW-0472">Membrane</keyword>
<dbReference type="PRINTS" id="PR00237">
    <property type="entry name" value="GPCRRHODOPSN"/>
</dbReference>
<keyword evidence="6 15" id="KW-0297">G-protein coupled receptor</keyword>
<dbReference type="EMBL" id="MH046056">
    <property type="protein sequence ID" value="AZM68777.1"/>
    <property type="molecule type" value="Genomic_DNA"/>
</dbReference>
<dbReference type="SMART" id="SM01381">
    <property type="entry name" value="7TM_GPCR_Srsx"/>
    <property type="match status" value="1"/>
</dbReference>
<keyword evidence="11 15" id="KW-0807">Transducer</keyword>
<keyword evidence="8" id="KW-1015">Disulfide bond</keyword>
<evidence type="ECO:0000256" key="11">
    <source>
        <dbReference type="ARBA" id="ARBA00023224"/>
    </source>
</evidence>
<accession>A0A3Q8VP62</accession>
<evidence type="ECO:0000256" key="5">
    <source>
        <dbReference type="ARBA" id="ARBA00022989"/>
    </source>
</evidence>
<evidence type="ECO:0000256" key="8">
    <source>
        <dbReference type="ARBA" id="ARBA00023157"/>
    </source>
</evidence>
<comment type="subcellular location">
    <subcellularLocation>
        <location evidence="1">Cell membrane</location>
        <topology evidence="1">Multi-pass membrane protein</topology>
    </subcellularLocation>
</comment>
<dbReference type="PROSITE" id="PS00237">
    <property type="entry name" value="G_PROTEIN_RECEP_F1_1"/>
    <property type="match status" value="1"/>
</dbReference>
<feature type="transmembrane region" description="Helical" evidence="17">
    <location>
        <begin position="258"/>
        <end position="275"/>
    </location>
</feature>
<dbReference type="GO" id="GO:0005886">
    <property type="term" value="C:plasma membrane"/>
    <property type="evidence" value="ECO:0007669"/>
    <property type="project" value="UniProtKB-SubCell"/>
</dbReference>
<comment type="similarity">
    <text evidence="15">Belongs to the G-protein coupled receptor 1 family.</text>
</comment>
<dbReference type="PROSITE" id="PS50262">
    <property type="entry name" value="G_PROTEIN_RECEP_F1_2"/>
    <property type="match status" value="1"/>
</dbReference>
<comment type="function">
    <text evidence="14">Receptor for ghrelin, coupled to G-alpha-11 proteins. Stimulates growth hormone secretion. Also binds other growth hormone releasing peptides (GHRP) (e.g. Met-enkephalin and GHRP-6) as well as non-peptide, low molecular weight secretagogues (e.g. L-692,429, MK-0677, adenosine).</text>
</comment>
<name>A0A3Q8VP62_LATMC</name>
<dbReference type="Gene3D" id="1.20.1070.10">
    <property type="entry name" value="Rhodopsin 7-helix transmembrane proteins"/>
    <property type="match status" value="2"/>
</dbReference>
<protein>
    <recommendedName>
        <fullName evidence="2">Growth hormone secretagogue receptor type 1</fullName>
    </recommendedName>
    <alternativeName>
        <fullName evidence="13">GH-releasing peptide receptor</fullName>
    </alternativeName>
    <alternativeName>
        <fullName evidence="12">Ghrelin receptor</fullName>
    </alternativeName>
</protein>